<comment type="caution">
    <text evidence="2">The sequence shown here is derived from an EMBL/GenBank/DDBJ whole genome shotgun (WGS) entry which is preliminary data.</text>
</comment>
<accession>A0A9D4Z599</accession>
<keyword evidence="3" id="KW-1185">Reference proteome</keyword>
<name>A0A9D4Z599_ADICA</name>
<keyword evidence="1" id="KW-0472">Membrane</keyword>
<reference evidence="2" key="1">
    <citation type="submission" date="2021-01" db="EMBL/GenBank/DDBJ databases">
        <title>Adiantum capillus-veneris genome.</title>
        <authorList>
            <person name="Fang Y."/>
            <person name="Liao Q."/>
        </authorList>
    </citation>
    <scope>NUCLEOTIDE SEQUENCE</scope>
    <source>
        <strain evidence="2">H3</strain>
        <tissue evidence="2">Leaf</tissue>
    </source>
</reference>
<keyword evidence="1" id="KW-1133">Transmembrane helix</keyword>
<dbReference type="EMBL" id="JABFUD020000024">
    <property type="protein sequence ID" value="KAI5060266.1"/>
    <property type="molecule type" value="Genomic_DNA"/>
</dbReference>
<dbReference type="AlphaFoldDB" id="A0A9D4Z599"/>
<dbReference type="Proteomes" id="UP000886520">
    <property type="component" value="Chromosome 24"/>
</dbReference>
<proteinExistence type="predicted"/>
<evidence type="ECO:0000313" key="2">
    <source>
        <dbReference type="EMBL" id="KAI5060266.1"/>
    </source>
</evidence>
<evidence type="ECO:0000313" key="3">
    <source>
        <dbReference type="Proteomes" id="UP000886520"/>
    </source>
</evidence>
<gene>
    <name evidence="2" type="ORF">GOP47_0024686</name>
</gene>
<sequence>MQHCCCFFLCGVDVAIDLGAISSSHTNLYVRSLEASVDMPLDADVFQVPPGFNAPHQVGADMLPLQRGDEGRHCFCEGGRVDVFCMLLCSCAASFMASLIDGRYATRSYMGRALVFSHMAYSLVFALLHIQCLMLVWSRQKRLLVTNLVSVLNTIVNSGL</sequence>
<feature type="transmembrane region" description="Helical" evidence="1">
    <location>
        <begin position="120"/>
        <end position="137"/>
    </location>
</feature>
<keyword evidence="1" id="KW-0812">Transmembrane</keyword>
<dbReference type="OrthoDB" id="45007at2759"/>
<protein>
    <submittedName>
        <fullName evidence="2">Uncharacterized protein</fullName>
    </submittedName>
</protein>
<organism evidence="2 3">
    <name type="scientific">Adiantum capillus-veneris</name>
    <name type="common">Maidenhair fern</name>
    <dbReference type="NCBI Taxonomy" id="13818"/>
    <lineage>
        <taxon>Eukaryota</taxon>
        <taxon>Viridiplantae</taxon>
        <taxon>Streptophyta</taxon>
        <taxon>Embryophyta</taxon>
        <taxon>Tracheophyta</taxon>
        <taxon>Polypodiopsida</taxon>
        <taxon>Polypodiidae</taxon>
        <taxon>Polypodiales</taxon>
        <taxon>Pteridineae</taxon>
        <taxon>Pteridaceae</taxon>
        <taxon>Vittarioideae</taxon>
        <taxon>Adiantum</taxon>
    </lineage>
</organism>
<feature type="transmembrane region" description="Helical" evidence="1">
    <location>
        <begin position="81"/>
        <end position="100"/>
    </location>
</feature>
<evidence type="ECO:0000256" key="1">
    <source>
        <dbReference type="SAM" id="Phobius"/>
    </source>
</evidence>